<accession>A0A238FL85</accession>
<dbReference type="AlphaFoldDB" id="A0A238FL85"/>
<dbReference type="PANTHER" id="PTHR32440">
    <property type="entry name" value="PHOSPHATASE DCR2-RELATED-RELATED"/>
    <property type="match status" value="1"/>
</dbReference>
<dbReference type="InterPro" id="IPR029052">
    <property type="entry name" value="Metallo-depent_PP-like"/>
</dbReference>
<reference evidence="4" key="1">
    <citation type="submission" date="2016-09" db="EMBL/GenBank/DDBJ databases">
        <authorList>
            <person name="Jeantristanb JTB J.-T."/>
            <person name="Ricardo R."/>
        </authorList>
    </citation>
    <scope>NUCLEOTIDE SEQUENCE [LARGE SCALE GENOMIC DNA]</scope>
</reference>
<feature type="chain" id="PRO_5012059573" evidence="1">
    <location>
        <begin position="20"/>
        <end position="407"/>
    </location>
</feature>
<evidence type="ECO:0000259" key="2">
    <source>
        <dbReference type="Pfam" id="PF00149"/>
    </source>
</evidence>
<keyword evidence="1" id="KW-0732">Signal</keyword>
<feature type="signal peptide" evidence="1">
    <location>
        <begin position="1"/>
        <end position="19"/>
    </location>
</feature>
<dbReference type="PANTHER" id="PTHR32440:SF11">
    <property type="entry name" value="METALLOPHOSPHOESTERASE DOMAIN-CONTAINING PROTEIN"/>
    <property type="match status" value="1"/>
</dbReference>
<name>A0A238FL85_9BASI</name>
<dbReference type="Proteomes" id="UP000198372">
    <property type="component" value="Unassembled WGS sequence"/>
</dbReference>
<gene>
    <name evidence="3" type="ORF">BQ2448_7561</name>
</gene>
<dbReference type="STRING" id="269621.A0A238FL85"/>
<dbReference type="OrthoDB" id="783096at2759"/>
<dbReference type="GO" id="GO:0005737">
    <property type="term" value="C:cytoplasm"/>
    <property type="evidence" value="ECO:0007669"/>
    <property type="project" value="TreeGrafter"/>
</dbReference>
<dbReference type="CDD" id="cd07383">
    <property type="entry name" value="MPP_Dcr2"/>
    <property type="match status" value="1"/>
</dbReference>
<organism evidence="3 4">
    <name type="scientific">Microbotryum intermedium</name>
    <dbReference type="NCBI Taxonomy" id="269621"/>
    <lineage>
        <taxon>Eukaryota</taxon>
        <taxon>Fungi</taxon>
        <taxon>Dikarya</taxon>
        <taxon>Basidiomycota</taxon>
        <taxon>Pucciniomycotina</taxon>
        <taxon>Microbotryomycetes</taxon>
        <taxon>Microbotryales</taxon>
        <taxon>Microbotryaceae</taxon>
        <taxon>Microbotryum</taxon>
    </lineage>
</organism>
<evidence type="ECO:0000313" key="4">
    <source>
        <dbReference type="Proteomes" id="UP000198372"/>
    </source>
</evidence>
<dbReference type="SUPFAM" id="SSF56300">
    <property type="entry name" value="Metallo-dependent phosphatases"/>
    <property type="match status" value="1"/>
</dbReference>
<evidence type="ECO:0000313" key="3">
    <source>
        <dbReference type="EMBL" id="SCV74532.1"/>
    </source>
</evidence>
<dbReference type="Pfam" id="PF00149">
    <property type="entry name" value="Metallophos"/>
    <property type="match status" value="1"/>
</dbReference>
<evidence type="ECO:0000256" key="1">
    <source>
        <dbReference type="SAM" id="SignalP"/>
    </source>
</evidence>
<dbReference type="EMBL" id="FMSP01000023">
    <property type="protein sequence ID" value="SCV74532.1"/>
    <property type="molecule type" value="Genomic_DNA"/>
</dbReference>
<proteinExistence type="predicted"/>
<keyword evidence="4" id="KW-1185">Reference proteome</keyword>
<dbReference type="InterPro" id="IPR004843">
    <property type="entry name" value="Calcineurin-like_PHP"/>
</dbReference>
<protein>
    <submittedName>
        <fullName evidence="3">BQ2448_7561 protein</fullName>
    </submittedName>
</protein>
<dbReference type="Gene3D" id="3.60.21.10">
    <property type="match status" value="1"/>
</dbReference>
<sequence>MLGSYTLLSTLALSTVAAALPASERRTNNQAQCNLRFDKRLQFVNGVFRTAIFSDLHYGEAQGIEWHPWGIEQVSSARVWRFRRSLEKGDIKSTRVMNTVIHAEKPNLVVFNGDQVTGEGLLAENATRAYDRCLEATVKSGLPFAAIYGNHDNSVNISHTKLYNHEKSNYKRWSMTQANPDSASDQNGIYNYVLPVFENSSATSPSILMWFFDSRSGISKNAADYEDWVDPKVSPWIRSTAACIRSTYNLRSLPPSLTFVHIPVRRMKRLQSTDVNLRPANYKPTFINIDPVDSQGENHPNVSRPDAPFWHAMHRTLNGAHENGIIATIVGHDHGNDWSAKSSTSPWPHCFARHTGYGGYGFWTRGSRVVEVRSGLNSKGDSQALIANSWIRLETGDKISESTLWKA</sequence>
<dbReference type="GO" id="GO:0016788">
    <property type="term" value="F:hydrolase activity, acting on ester bonds"/>
    <property type="evidence" value="ECO:0007669"/>
    <property type="project" value="TreeGrafter"/>
</dbReference>
<feature type="domain" description="Calcineurin-like phosphoesterase" evidence="2">
    <location>
        <begin position="49"/>
        <end position="170"/>
    </location>
</feature>